<feature type="transmembrane region" description="Helical" evidence="6">
    <location>
        <begin position="138"/>
        <end position="158"/>
    </location>
</feature>
<dbReference type="Proteomes" id="UP000671913">
    <property type="component" value="Chromosome"/>
</dbReference>
<dbReference type="EMBL" id="CP060096">
    <property type="protein sequence ID" value="QSZ26999.1"/>
    <property type="molecule type" value="Genomic_DNA"/>
</dbReference>
<keyword evidence="9" id="KW-1185">Reference proteome</keyword>
<keyword evidence="5 6" id="KW-0472">Membrane</keyword>
<feature type="transmembrane region" description="Helical" evidence="6">
    <location>
        <begin position="165"/>
        <end position="189"/>
    </location>
</feature>
<evidence type="ECO:0000256" key="6">
    <source>
        <dbReference type="RuleBase" id="RU366058"/>
    </source>
</evidence>
<accession>A0A975AV38</accession>
<comment type="subcellular location">
    <subcellularLocation>
        <location evidence="1 6">Cell membrane</location>
        <topology evidence="1 6">Multi-pass membrane protein</topology>
    </subcellularLocation>
</comment>
<organism evidence="8 9">
    <name type="scientific">Aceticella autotrophica</name>
    <dbReference type="NCBI Taxonomy" id="2755338"/>
    <lineage>
        <taxon>Bacteria</taxon>
        <taxon>Bacillati</taxon>
        <taxon>Bacillota</taxon>
        <taxon>Clostridia</taxon>
        <taxon>Thermoanaerobacterales</taxon>
        <taxon>Thermoanaerobacteraceae</taxon>
        <taxon>Aceticella</taxon>
    </lineage>
</organism>
<evidence type="ECO:0000259" key="7">
    <source>
        <dbReference type="Pfam" id="PF09335"/>
    </source>
</evidence>
<evidence type="ECO:0000256" key="4">
    <source>
        <dbReference type="ARBA" id="ARBA00022989"/>
    </source>
</evidence>
<evidence type="ECO:0000256" key="2">
    <source>
        <dbReference type="ARBA" id="ARBA00022475"/>
    </source>
</evidence>
<feature type="transmembrane region" description="Helical" evidence="6">
    <location>
        <begin position="45"/>
        <end position="70"/>
    </location>
</feature>
<evidence type="ECO:0000256" key="3">
    <source>
        <dbReference type="ARBA" id="ARBA00022692"/>
    </source>
</evidence>
<proteinExistence type="inferred from homology"/>
<dbReference type="PANTHER" id="PTHR12677:SF59">
    <property type="entry name" value="GOLGI APPARATUS MEMBRANE PROTEIN TVP38-RELATED"/>
    <property type="match status" value="1"/>
</dbReference>
<dbReference type="GO" id="GO:0005886">
    <property type="term" value="C:plasma membrane"/>
    <property type="evidence" value="ECO:0007669"/>
    <property type="project" value="UniProtKB-SubCell"/>
</dbReference>
<feature type="transmembrane region" description="Helical" evidence="6">
    <location>
        <begin position="195"/>
        <end position="215"/>
    </location>
</feature>
<sequence length="230" mass="25865">MKKDRIDMLKILLLAIFIIGLILLTLTFGRDLTLLLKDPKKFEEWIHSFGTLGILVFIAVQIIQVVIFIIPGEVVQVAGGYLYGTLMGTIYSVIGITIGSLICFLMAKFLGYDFVRSIISEEKLKKFNYVINNPKGEFILFLLFFIPGLPKDALSYIAGLTPVKFYNFFLITLFARLPGIVFSACIGANFQSKNYLLAGSISVIALMLFIIGMLNKDKIMKKLNRIDKSR</sequence>
<evidence type="ECO:0000256" key="5">
    <source>
        <dbReference type="ARBA" id="ARBA00023136"/>
    </source>
</evidence>
<reference evidence="8" key="1">
    <citation type="submission" date="2020-08" db="EMBL/GenBank/DDBJ databases">
        <title>Genomic insights into the carbon and energy metabolism of the first obligate autotrophic acetogenic bacterium Aceticella autotrophica gen. nov., sp. nov.</title>
        <authorList>
            <person name="Toshchakov S.V."/>
            <person name="Elcheninov A.G."/>
            <person name="Kublanov I.V."/>
            <person name="Frolov E.N."/>
            <person name="Lebedinsky A.V."/>
        </authorList>
    </citation>
    <scope>NUCLEOTIDE SEQUENCE</scope>
    <source>
        <strain evidence="8">3443-3Ac</strain>
    </source>
</reference>
<evidence type="ECO:0000313" key="8">
    <source>
        <dbReference type="EMBL" id="QSZ26999.1"/>
    </source>
</evidence>
<dbReference type="InterPro" id="IPR015414">
    <property type="entry name" value="TMEM64"/>
</dbReference>
<evidence type="ECO:0000256" key="1">
    <source>
        <dbReference type="ARBA" id="ARBA00004651"/>
    </source>
</evidence>
<dbReference type="KEGG" id="aaut:ACETAC_09030"/>
<dbReference type="AlphaFoldDB" id="A0A975AV38"/>
<protein>
    <recommendedName>
        <fullName evidence="6">TVP38/TMEM64 family membrane protein</fullName>
    </recommendedName>
</protein>
<feature type="domain" description="VTT" evidence="7">
    <location>
        <begin position="70"/>
        <end position="188"/>
    </location>
</feature>
<feature type="transmembrane region" description="Helical" evidence="6">
    <location>
        <begin position="82"/>
        <end position="107"/>
    </location>
</feature>
<gene>
    <name evidence="8" type="ORF">ACETAC_09030</name>
</gene>
<name>A0A975AV38_9THEO</name>
<keyword evidence="3 6" id="KW-0812">Transmembrane</keyword>
<keyword evidence="2 6" id="KW-1003">Cell membrane</keyword>
<dbReference type="InterPro" id="IPR032816">
    <property type="entry name" value="VTT_dom"/>
</dbReference>
<keyword evidence="4 6" id="KW-1133">Transmembrane helix</keyword>
<comment type="similarity">
    <text evidence="6">Belongs to the TVP38/TMEM64 family.</text>
</comment>
<dbReference type="Pfam" id="PF09335">
    <property type="entry name" value="VTT_dom"/>
    <property type="match status" value="1"/>
</dbReference>
<dbReference type="RefSeq" id="WP_284679691.1">
    <property type="nucleotide sequence ID" value="NZ_CP060096.1"/>
</dbReference>
<evidence type="ECO:0000313" key="9">
    <source>
        <dbReference type="Proteomes" id="UP000671913"/>
    </source>
</evidence>
<dbReference type="PANTHER" id="PTHR12677">
    <property type="entry name" value="GOLGI APPARATUS MEMBRANE PROTEIN TVP38-RELATED"/>
    <property type="match status" value="1"/>
</dbReference>